<feature type="region of interest" description="Disordered" evidence="1">
    <location>
        <begin position="525"/>
        <end position="603"/>
    </location>
</feature>
<dbReference type="Proteomes" id="UP000076874">
    <property type="component" value="Unassembled WGS sequence"/>
</dbReference>
<evidence type="ECO:0000313" key="2">
    <source>
        <dbReference type="EMBL" id="OAA64626.1"/>
    </source>
</evidence>
<feature type="region of interest" description="Disordered" evidence="1">
    <location>
        <begin position="732"/>
        <end position="754"/>
    </location>
</feature>
<dbReference type="GO" id="GO:0031011">
    <property type="term" value="C:Ino80 complex"/>
    <property type="evidence" value="ECO:0007669"/>
    <property type="project" value="InterPro"/>
</dbReference>
<dbReference type="STRING" id="1081102.A0A167X7H3"/>
<feature type="region of interest" description="Disordered" evidence="1">
    <location>
        <begin position="1"/>
        <end position="113"/>
    </location>
</feature>
<feature type="compositionally biased region" description="Acidic residues" evidence="1">
    <location>
        <begin position="906"/>
        <end position="935"/>
    </location>
</feature>
<reference evidence="2 3" key="1">
    <citation type="journal article" date="2016" name="Genome Biol. Evol.">
        <title>Divergent and convergent evolution of fungal pathogenicity.</title>
        <authorList>
            <person name="Shang Y."/>
            <person name="Xiao G."/>
            <person name="Zheng P."/>
            <person name="Cen K."/>
            <person name="Zhan S."/>
            <person name="Wang C."/>
        </authorList>
    </citation>
    <scope>NUCLEOTIDE SEQUENCE [LARGE SCALE GENOMIC DNA]</scope>
    <source>
        <strain evidence="2 3">RCEF 264</strain>
    </source>
</reference>
<feature type="compositionally biased region" description="Low complexity" evidence="1">
    <location>
        <begin position="418"/>
        <end position="428"/>
    </location>
</feature>
<organism evidence="2 3">
    <name type="scientific">Niveomyces insectorum RCEF 264</name>
    <dbReference type="NCBI Taxonomy" id="1081102"/>
    <lineage>
        <taxon>Eukaryota</taxon>
        <taxon>Fungi</taxon>
        <taxon>Dikarya</taxon>
        <taxon>Ascomycota</taxon>
        <taxon>Pezizomycotina</taxon>
        <taxon>Sordariomycetes</taxon>
        <taxon>Hypocreomycetidae</taxon>
        <taxon>Hypocreales</taxon>
        <taxon>Cordycipitaceae</taxon>
        <taxon>Niveomyces</taxon>
    </lineage>
</organism>
<feature type="compositionally biased region" description="Acidic residues" evidence="1">
    <location>
        <begin position="851"/>
        <end position="862"/>
    </location>
</feature>
<sequence length="952" mass="103988">MTATPSSADLTDVEPSSSPLDVGRSYMTHATANSFIKDEDDNDSNTPGRTSRMIMDTPDASERRSGHGGRSGGGGGGGGSSRSRGARGSTAAGDSSIVGANNNGNNGSFKDPSAIGKIRHLKKEDGEPLWRSDIQYALLRAIFDDEHKVFTNSYEPETIGKQCFADLYIDTMARSSKTSKILHDKLLSDREAAKSMAMVCLLVNIGRMNTTLNFFPEMRAQLRTYHAIPSLQAHQDEHAYKQLQDAPRLKSILKGGTEDRPEPRTLEALKEDDVPRTNPVNLIFLICNSAAKVAELHFPPGREFHDLIMRTNYSSQSRARAFLWIMWFYLESDFTEEGCEENPFGAGVDYGVDVANQGVPVLEELTPEEEADENRDTPFEREFGMIKKKLRFEILRSEHHVDVPTHKRSSRQYSRPSAAAAAAAAAAAGGHAKEPVDDARARSAISRDRDATAASTDHERSVPPAILPRIRPSKHESDVDSTRSTPPPRGSLIRSFGAGGGMGSFGAGAGAGTARRAGPLKYQIVDGSSPARQPPLIQQLHQQQQSQQARRRRKQQQKAERPLQDSQRQQDDEDEDGAGTRTPVAAPGGRKPRPPTAHQIAVENNRKQRIEYLLSQGMHRKHHRARKARRTEGAIIRALRRLDHVDDPFEDSENEDNLEFNRGLFSFQLGSAQTMPTGNAFRERGFFGLVQLKEEETDDFGEEFANYAAAVRRACRRLNRWEGTGVGVVAPVKRPRVDDNGGADDEFRDPNETEEEQDLMMDADMSMSLLDVLPPAPPPPPPPKRRRTTGGAAGRSRGAKTAAAGGAAGAPTAVKAGRPTTVAGRRRRAGPTAVAASKTNGNNDVTMRDADNDDVDVDDGDGADNKDAEAEDDARAQWVGAATAAAAKVAKPRVTIKRPKPAVDQEREEGEEEVEEDENDEEEDDDGDDDEDELNDVDKTLLGMGDGDTDSE</sequence>
<feature type="compositionally biased region" description="Basic residues" evidence="1">
    <location>
        <begin position="890"/>
        <end position="900"/>
    </location>
</feature>
<accession>A0A167X7H3</accession>
<evidence type="ECO:0000256" key="1">
    <source>
        <dbReference type="SAM" id="MobiDB-lite"/>
    </source>
</evidence>
<dbReference type="PANTHER" id="PTHR37287">
    <property type="entry name" value="INO EIGHTY SUBUNIT 1"/>
    <property type="match status" value="1"/>
</dbReference>
<feature type="compositionally biased region" description="Polar residues" evidence="1">
    <location>
        <begin position="1"/>
        <end position="19"/>
    </location>
</feature>
<dbReference type="AlphaFoldDB" id="A0A167X7H3"/>
<gene>
    <name evidence="2" type="ORF">SPI_03273</name>
</gene>
<keyword evidence="3" id="KW-1185">Reference proteome</keyword>
<feature type="compositionally biased region" description="Gly residues" evidence="1">
    <location>
        <begin position="68"/>
        <end position="80"/>
    </location>
</feature>
<feature type="compositionally biased region" description="Low complexity" evidence="1">
    <location>
        <begin position="876"/>
        <end position="889"/>
    </location>
</feature>
<dbReference type="EMBL" id="AZHD01000004">
    <property type="protein sequence ID" value="OAA64626.1"/>
    <property type="molecule type" value="Genomic_DNA"/>
</dbReference>
<feature type="compositionally biased region" description="Low complexity" evidence="1">
    <location>
        <begin position="81"/>
        <end position="96"/>
    </location>
</feature>
<dbReference type="InterPro" id="IPR038014">
    <property type="entry name" value="Ies1"/>
</dbReference>
<feature type="compositionally biased region" description="Polar residues" evidence="1">
    <location>
        <begin position="98"/>
        <end position="108"/>
    </location>
</feature>
<feature type="region of interest" description="Disordered" evidence="1">
    <location>
        <begin position="769"/>
        <end position="952"/>
    </location>
</feature>
<feature type="compositionally biased region" description="Acidic residues" evidence="1">
    <location>
        <begin position="741"/>
        <end position="754"/>
    </location>
</feature>
<feature type="compositionally biased region" description="Low complexity" evidence="1">
    <location>
        <begin position="794"/>
        <end position="818"/>
    </location>
</feature>
<feature type="compositionally biased region" description="Basic and acidic residues" evidence="1">
    <location>
        <begin position="431"/>
        <end position="461"/>
    </location>
</feature>
<feature type="region of interest" description="Disordered" evidence="1">
    <location>
        <begin position="402"/>
        <end position="498"/>
    </location>
</feature>
<feature type="compositionally biased region" description="Low complexity" evidence="1">
    <location>
        <begin position="534"/>
        <end position="548"/>
    </location>
</feature>
<evidence type="ECO:0000313" key="3">
    <source>
        <dbReference type="Proteomes" id="UP000076874"/>
    </source>
</evidence>
<name>A0A167X7H3_9HYPO</name>
<comment type="caution">
    <text evidence="2">The sequence shown here is derived from an EMBL/GenBank/DDBJ whole genome shotgun (WGS) entry which is preliminary data.</text>
</comment>
<dbReference type="PANTHER" id="PTHR37287:SF1">
    <property type="entry name" value="INO EIGHTY SUBUNIT 1"/>
    <property type="match status" value="1"/>
</dbReference>
<protein>
    <submittedName>
        <fullName evidence="2">Ino eighty subunit 1</fullName>
    </submittedName>
</protein>
<dbReference type="OrthoDB" id="5413003at2759"/>
<proteinExistence type="predicted"/>